<accession>A0A364NKV7</accession>
<dbReference type="GO" id="GO:0009003">
    <property type="term" value="F:signal peptidase activity"/>
    <property type="evidence" value="ECO:0007669"/>
    <property type="project" value="UniProtKB-EC"/>
</dbReference>
<comment type="similarity">
    <text evidence="2 9">Belongs to the peptidase S26 family.</text>
</comment>
<feature type="transmembrane region" description="Helical" evidence="8">
    <location>
        <begin position="63"/>
        <end position="82"/>
    </location>
</feature>
<dbReference type="PANTHER" id="PTHR43390">
    <property type="entry name" value="SIGNAL PEPTIDASE I"/>
    <property type="match status" value="1"/>
</dbReference>
<dbReference type="PRINTS" id="PR00727">
    <property type="entry name" value="LEADERPTASE"/>
</dbReference>
<keyword evidence="6 8" id="KW-0378">Hydrolase</keyword>
<dbReference type="InterPro" id="IPR019758">
    <property type="entry name" value="Pept_S26A_signal_pept_1_CS"/>
</dbReference>
<dbReference type="OrthoDB" id="9815782at2"/>
<evidence type="ECO:0000256" key="6">
    <source>
        <dbReference type="ARBA" id="ARBA00022801"/>
    </source>
</evidence>
<dbReference type="Gene3D" id="2.10.109.10">
    <property type="entry name" value="Umud Fragment, subunit A"/>
    <property type="match status" value="1"/>
</dbReference>
<proteinExistence type="inferred from homology"/>
<dbReference type="InterPro" id="IPR036286">
    <property type="entry name" value="LexA/Signal_pep-like_sf"/>
</dbReference>
<evidence type="ECO:0000256" key="8">
    <source>
        <dbReference type="RuleBase" id="RU003993"/>
    </source>
</evidence>
<name>A0A364NKV7_9GAMM</name>
<organism evidence="11 12">
    <name type="scientific">Nitrincola tibetensis</name>
    <dbReference type="NCBI Taxonomy" id="2219697"/>
    <lineage>
        <taxon>Bacteria</taxon>
        <taxon>Pseudomonadati</taxon>
        <taxon>Pseudomonadota</taxon>
        <taxon>Gammaproteobacteria</taxon>
        <taxon>Oceanospirillales</taxon>
        <taxon>Oceanospirillaceae</taxon>
        <taxon>Nitrincola</taxon>
    </lineage>
</organism>
<evidence type="ECO:0000259" key="10">
    <source>
        <dbReference type="Pfam" id="PF10502"/>
    </source>
</evidence>
<comment type="caution">
    <text evidence="11">The sequence shown here is derived from an EMBL/GenBank/DDBJ whole genome shotgun (WGS) entry which is preliminary data.</text>
</comment>
<evidence type="ECO:0000313" key="12">
    <source>
        <dbReference type="Proteomes" id="UP000250744"/>
    </source>
</evidence>
<keyword evidence="8" id="KW-0472">Membrane</keyword>
<dbReference type="InterPro" id="IPR000223">
    <property type="entry name" value="Pept_S26A_signal_pept_1"/>
</dbReference>
<sequence>MDFDFSLILVILTLLTGVIWLIDLLFFAPKRKESLRLAKAEHEGELPEAIATKLKQPPGWADFSVSIFPVLAIVLVLRSFLFEPFQIPSGSMLPTLQIGDFIVVNKFHYGLRLPVTNTRFLSVNDPQRGDVAVFRYPEQPSINYIKRVIGVPGDLVTYHNKTFYINGEVVPQELVARMPPGNPETLLIRESLGGHTFQIQHDLGRHFGSAQWQVPEGHYFFVGDNRDNSNDSRYWGFVSEDLLVGKAVAVWMHWDNFFSLPDFSIVRKIK</sequence>
<gene>
    <name evidence="11" type="primary">lepB</name>
    <name evidence="11" type="ORF">DN062_10350</name>
</gene>
<dbReference type="InterPro" id="IPR019757">
    <property type="entry name" value="Pept_S26A_signal_pept_1_Lys-AS"/>
</dbReference>
<keyword evidence="8" id="KW-1133">Transmembrane helix</keyword>
<comment type="catalytic activity">
    <reaction evidence="1 8">
        <text>Cleavage of hydrophobic, N-terminal signal or leader sequences from secreted and periplasmic proteins.</text>
        <dbReference type="EC" id="3.4.21.89"/>
    </reaction>
</comment>
<dbReference type="GO" id="GO:0004252">
    <property type="term" value="F:serine-type endopeptidase activity"/>
    <property type="evidence" value="ECO:0007669"/>
    <property type="project" value="InterPro"/>
</dbReference>
<feature type="transmembrane region" description="Helical" evidence="8">
    <location>
        <begin position="6"/>
        <end position="27"/>
    </location>
</feature>
<evidence type="ECO:0000256" key="4">
    <source>
        <dbReference type="ARBA" id="ARBA00019232"/>
    </source>
</evidence>
<dbReference type="GO" id="GO:0006465">
    <property type="term" value="P:signal peptide processing"/>
    <property type="evidence" value="ECO:0007669"/>
    <property type="project" value="InterPro"/>
</dbReference>
<dbReference type="NCBIfam" id="TIGR02227">
    <property type="entry name" value="sigpep_I_bact"/>
    <property type="match status" value="1"/>
</dbReference>
<dbReference type="PROSITE" id="PS00761">
    <property type="entry name" value="SPASE_I_3"/>
    <property type="match status" value="1"/>
</dbReference>
<dbReference type="SUPFAM" id="SSF51306">
    <property type="entry name" value="LexA/Signal peptidase"/>
    <property type="match status" value="1"/>
</dbReference>
<dbReference type="PANTHER" id="PTHR43390:SF1">
    <property type="entry name" value="CHLOROPLAST PROCESSING PEPTIDASE"/>
    <property type="match status" value="1"/>
</dbReference>
<evidence type="ECO:0000256" key="3">
    <source>
        <dbReference type="ARBA" id="ARBA00013208"/>
    </source>
</evidence>
<evidence type="ECO:0000256" key="7">
    <source>
        <dbReference type="PIRSR" id="PIRSR600223-1"/>
    </source>
</evidence>
<evidence type="ECO:0000256" key="1">
    <source>
        <dbReference type="ARBA" id="ARBA00000677"/>
    </source>
</evidence>
<evidence type="ECO:0000256" key="5">
    <source>
        <dbReference type="ARBA" id="ARBA00022670"/>
    </source>
</evidence>
<dbReference type="GO" id="GO:0016020">
    <property type="term" value="C:membrane"/>
    <property type="evidence" value="ECO:0007669"/>
    <property type="project" value="UniProtKB-SubCell"/>
</dbReference>
<evidence type="ECO:0000256" key="2">
    <source>
        <dbReference type="ARBA" id="ARBA00009370"/>
    </source>
</evidence>
<reference evidence="11 12" key="1">
    <citation type="submission" date="2018-06" db="EMBL/GenBank/DDBJ databases">
        <title>Nitrincola tibetense sp. nov., isolated from Lake XuguoCo on Tibetan Plateau.</title>
        <authorList>
            <person name="Xing P."/>
        </authorList>
    </citation>
    <scope>NUCLEOTIDE SEQUENCE [LARGE SCALE GENOMIC DNA]</scope>
    <source>
        <strain evidence="12">xg18</strain>
    </source>
</reference>
<feature type="domain" description="Peptidase S26" evidence="10">
    <location>
        <begin position="61"/>
        <end position="251"/>
    </location>
</feature>
<keyword evidence="8" id="KW-0812">Transmembrane</keyword>
<dbReference type="EC" id="3.4.21.89" evidence="3 8"/>
<dbReference type="PROSITE" id="PS00501">
    <property type="entry name" value="SPASE_I_1"/>
    <property type="match status" value="1"/>
</dbReference>
<protein>
    <recommendedName>
        <fullName evidence="4 8">Signal peptidase I</fullName>
        <ecNumber evidence="3 8">3.4.21.89</ecNumber>
    </recommendedName>
</protein>
<evidence type="ECO:0000313" key="11">
    <source>
        <dbReference type="EMBL" id="RAU17768.1"/>
    </source>
</evidence>
<dbReference type="Pfam" id="PF10502">
    <property type="entry name" value="Peptidase_S26"/>
    <property type="match status" value="1"/>
</dbReference>
<comment type="subcellular location">
    <subcellularLocation>
        <location evidence="9">Membrane</location>
        <topology evidence="9">Multi-pass membrane protein</topology>
    </subcellularLocation>
</comment>
<dbReference type="InterPro" id="IPR019533">
    <property type="entry name" value="Peptidase_S26"/>
</dbReference>
<keyword evidence="12" id="KW-1185">Reference proteome</keyword>
<dbReference type="AlphaFoldDB" id="A0A364NKV7"/>
<evidence type="ECO:0000256" key="9">
    <source>
        <dbReference type="RuleBase" id="RU362042"/>
    </source>
</evidence>
<dbReference type="InterPro" id="IPR019756">
    <property type="entry name" value="Pept_S26A_signal_pept_1_Ser-AS"/>
</dbReference>
<feature type="active site" evidence="7">
    <location>
        <position position="146"/>
    </location>
</feature>
<keyword evidence="5 8" id="KW-0645">Protease</keyword>
<feature type="active site" evidence="7">
    <location>
        <position position="91"/>
    </location>
</feature>
<dbReference type="CDD" id="cd06530">
    <property type="entry name" value="S26_SPase_I"/>
    <property type="match status" value="1"/>
</dbReference>
<dbReference type="RefSeq" id="WP_112159260.1">
    <property type="nucleotide sequence ID" value="NZ_QKRX01000007.1"/>
</dbReference>
<dbReference type="EMBL" id="QKRX01000007">
    <property type="protein sequence ID" value="RAU17768.1"/>
    <property type="molecule type" value="Genomic_DNA"/>
</dbReference>
<dbReference type="Proteomes" id="UP000250744">
    <property type="component" value="Unassembled WGS sequence"/>
</dbReference>
<dbReference type="PROSITE" id="PS00760">
    <property type="entry name" value="SPASE_I_2"/>
    <property type="match status" value="1"/>
</dbReference>